<dbReference type="eggNOG" id="COG3751">
    <property type="taxonomic scope" value="Bacteria"/>
</dbReference>
<dbReference type="Proteomes" id="UP000003959">
    <property type="component" value="Unassembled WGS sequence"/>
</dbReference>
<evidence type="ECO:0000313" key="2">
    <source>
        <dbReference type="Proteomes" id="UP000003959"/>
    </source>
</evidence>
<keyword evidence="2" id="KW-1185">Reference proteome</keyword>
<dbReference type="EMBL" id="GL890825">
    <property type="protein sequence ID" value="EGJ35010.1"/>
    <property type="molecule type" value="Genomic_DNA"/>
</dbReference>
<evidence type="ECO:0000313" key="1">
    <source>
        <dbReference type="EMBL" id="EGJ35010.1"/>
    </source>
</evidence>
<dbReference type="Gene3D" id="2.60.120.620">
    <property type="entry name" value="q2cbj1_9rhob like domain"/>
    <property type="match status" value="1"/>
</dbReference>
<protein>
    <recommendedName>
        <fullName evidence="3">Prolyl 4-hydroxylase alpha subunit Fe(2+) 2OG dioxygenase domain-containing protein</fullName>
    </recommendedName>
</protein>
<dbReference type="AlphaFoldDB" id="F4XK51"/>
<dbReference type="RefSeq" id="WP_008179278.1">
    <property type="nucleotide sequence ID" value="NZ_GL890825.1"/>
</dbReference>
<reference evidence="2" key="1">
    <citation type="journal article" date="2011" name="Proc. Natl. Acad. Sci. U.S.A.">
        <title>Genomic insights into the physiology and ecology of the marine filamentous cyanobacterium Lyngbya majuscula.</title>
        <authorList>
            <person name="Jones A.C."/>
            <person name="Monroe E.A."/>
            <person name="Podell S."/>
            <person name="Hess W.R."/>
            <person name="Klages S."/>
            <person name="Esquenazi E."/>
            <person name="Niessen S."/>
            <person name="Hoover H."/>
            <person name="Rothmann M."/>
            <person name="Lasken R.S."/>
            <person name="Yates J.R.III."/>
            <person name="Reinhardt R."/>
            <person name="Kube M."/>
            <person name="Burkart M.D."/>
            <person name="Allen E.E."/>
            <person name="Dorrestein P.C."/>
            <person name="Gerwick W.H."/>
            <person name="Gerwick L."/>
        </authorList>
    </citation>
    <scope>NUCLEOTIDE SEQUENCE [LARGE SCALE GENOMIC DNA]</scope>
    <source>
        <strain evidence="2">3L</strain>
    </source>
</reference>
<organism evidence="1 2">
    <name type="scientific">Moorena producens 3L</name>
    <dbReference type="NCBI Taxonomy" id="489825"/>
    <lineage>
        <taxon>Bacteria</taxon>
        <taxon>Bacillati</taxon>
        <taxon>Cyanobacteriota</taxon>
        <taxon>Cyanophyceae</taxon>
        <taxon>Coleofasciculales</taxon>
        <taxon>Coleofasciculaceae</taxon>
        <taxon>Moorena</taxon>
    </lineage>
</organism>
<sequence>MNKKFIDYDLLHSLNKDFFRLKYPFPWLNLNHFITSEGFKELNHNFPNLNYFEKHKSIKRVYDQKPHDRYYLAYEKSNYHLHKRKNKGIVQLKQLPESWQRFLEELETNLDYQNFIKSLFEVYDFRVRYAWHVGVTNSEVSPHTDDPKKIGTHILYFNTSEDWNPDWGGSTLVLGGKLTDAMNPDFTDFTTITPTQFLDNFSFIFKNTPNAWHGVKPLTCPQGKYRRLFNIIFEFSGPKRQLPQSALQSDSPVPWPKKLVNKIIHNLDG</sequence>
<evidence type="ECO:0008006" key="3">
    <source>
        <dbReference type="Google" id="ProtNLM"/>
    </source>
</evidence>
<accession>F4XK51</accession>
<dbReference type="HOGENOM" id="CLU_1163997_0_0_3"/>
<proteinExistence type="predicted"/>
<name>F4XK51_9CYAN</name>
<gene>
    <name evidence="1" type="ORF">LYNGBM3L_09510</name>
</gene>